<feature type="domain" description="Ribosome maturation factor RimP C-terminal" evidence="5">
    <location>
        <begin position="74"/>
        <end position="138"/>
    </location>
</feature>
<comment type="caution">
    <text evidence="6">The sequence shown here is derived from an EMBL/GenBank/DDBJ whole genome shotgun (WGS) entry which is preliminary data.</text>
</comment>
<dbReference type="CDD" id="cd01734">
    <property type="entry name" value="YlxS_C"/>
    <property type="match status" value="1"/>
</dbReference>
<dbReference type="PANTHER" id="PTHR33867">
    <property type="entry name" value="RIBOSOME MATURATION FACTOR RIMP"/>
    <property type="match status" value="1"/>
</dbReference>
<dbReference type="InterPro" id="IPR003728">
    <property type="entry name" value="Ribosome_maturation_RimP"/>
</dbReference>
<feature type="domain" description="Ribosome maturation factor RimP N-terminal" evidence="4">
    <location>
        <begin position="1"/>
        <end position="71"/>
    </location>
</feature>
<keyword evidence="2 3" id="KW-0690">Ribosome biogenesis</keyword>
<dbReference type="InterPro" id="IPR035956">
    <property type="entry name" value="RimP_N_sf"/>
</dbReference>
<dbReference type="InterPro" id="IPR036847">
    <property type="entry name" value="RimP_C_sf"/>
</dbReference>
<dbReference type="AlphaFoldDB" id="A0A354YUW3"/>
<sequence length="139" mass="16417">MVEERLNELELELVDIEYRKENKEQFLRVFIDKDSGVDLEMCSQANRAIKESLDEQEIPYDYLEVSSPGLERVLKKERDWERFSGYRVRIKTRKSFPGPQRIIGILLGFDSENIAVEVDGELYKVPRDMITIIRLHPEI</sequence>
<dbReference type="Proteomes" id="UP000263273">
    <property type="component" value="Unassembled WGS sequence"/>
</dbReference>
<dbReference type="Gene3D" id="2.30.30.180">
    <property type="entry name" value="Ribosome maturation factor RimP, C-terminal domain"/>
    <property type="match status" value="1"/>
</dbReference>
<comment type="function">
    <text evidence="3">Required for maturation of 30S ribosomal subunits.</text>
</comment>
<dbReference type="SUPFAM" id="SSF74942">
    <property type="entry name" value="YhbC-like, C-terminal domain"/>
    <property type="match status" value="1"/>
</dbReference>
<dbReference type="GO" id="GO:0006412">
    <property type="term" value="P:translation"/>
    <property type="evidence" value="ECO:0007669"/>
    <property type="project" value="TreeGrafter"/>
</dbReference>
<evidence type="ECO:0000256" key="3">
    <source>
        <dbReference type="HAMAP-Rule" id="MF_01077"/>
    </source>
</evidence>
<organism evidence="6 7">
    <name type="scientific">Syntrophomonas wolfei</name>
    <dbReference type="NCBI Taxonomy" id="863"/>
    <lineage>
        <taxon>Bacteria</taxon>
        <taxon>Bacillati</taxon>
        <taxon>Bacillota</taxon>
        <taxon>Clostridia</taxon>
        <taxon>Eubacteriales</taxon>
        <taxon>Syntrophomonadaceae</taxon>
        <taxon>Syntrophomonas</taxon>
    </lineage>
</organism>
<dbReference type="InterPro" id="IPR028998">
    <property type="entry name" value="RimP_C"/>
</dbReference>
<evidence type="ECO:0000256" key="1">
    <source>
        <dbReference type="ARBA" id="ARBA00022490"/>
    </source>
</evidence>
<proteinExistence type="inferred from homology"/>
<dbReference type="HAMAP" id="MF_01077">
    <property type="entry name" value="RimP"/>
    <property type="match status" value="1"/>
</dbReference>
<dbReference type="Pfam" id="PF17384">
    <property type="entry name" value="DUF150_C"/>
    <property type="match status" value="1"/>
</dbReference>
<dbReference type="EMBL" id="DNZF01000090">
    <property type="protein sequence ID" value="HBK53125.1"/>
    <property type="molecule type" value="Genomic_DNA"/>
</dbReference>
<dbReference type="GO" id="GO:0000028">
    <property type="term" value="P:ribosomal small subunit assembly"/>
    <property type="evidence" value="ECO:0007669"/>
    <property type="project" value="TreeGrafter"/>
</dbReference>
<dbReference type="SUPFAM" id="SSF75420">
    <property type="entry name" value="YhbC-like, N-terminal domain"/>
    <property type="match status" value="1"/>
</dbReference>
<dbReference type="GO" id="GO:0005829">
    <property type="term" value="C:cytosol"/>
    <property type="evidence" value="ECO:0007669"/>
    <property type="project" value="TreeGrafter"/>
</dbReference>
<reference evidence="6 7" key="1">
    <citation type="journal article" date="2018" name="Nat. Biotechnol.">
        <title>A standardized bacterial taxonomy based on genome phylogeny substantially revises the tree of life.</title>
        <authorList>
            <person name="Parks D.H."/>
            <person name="Chuvochina M."/>
            <person name="Waite D.W."/>
            <person name="Rinke C."/>
            <person name="Skarshewski A."/>
            <person name="Chaumeil P.A."/>
            <person name="Hugenholtz P."/>
        </authorList>
    </citation>
    <scope>NUCLEOTIDE SEQUENCE [LARGE SCALE GENOMIC DNA]</scope>
    <source>
        <strain evidence="6">UBA10948</strain>
    </source>
</reference>
<evidence type="ECO:0000313" key="7">
    <source>
        <dbReference type="Proteomes" id="UP000263273"/>
    </source>
</evidence>
<keyword evidence="1 3" id="KW-0963">Cytoplasm</keyword>
<dbReference type="Gene3D" id="3.30.300.70">
    <property type="entry name" value="RimP-like superfamily, N-terminal"/>
    <property type="match status" value="1"/>
</dbReference>
<dbReference type="InterPro" id="IPR028989">
    <property type="entry name" value="RimP_N"/>
</dbReference>
<dbReference type="Pfam" id="PF02576">
    <property type="entry name" value="RimP_N"/>
    <property type="match status" value="1"/>
</dbReference>
<gene>
    <name evidence="3" type="primary">rimP</name>
    <name evidence="6" type="ORF">DDZ44_04215</name>
</gene>
<evidence type="ECO:0000313" key="6">
    <source>
        <dbReference type="EMBL" id="HBK53125.1"/>
    </source>
</evidence>
<dbReference type="STRING" id="378794.GCA_001570625_01289"/>
<evidence type="ECO:0000256" key="2">
    <source>
        <dbReference type="ARBA" id="ARBA00022517"/>
    </source>
</evidence>
<name>A0A354YUW3_9FIRM</name>
<evidence type="ECO:0000259" key="4">
    <source>
        <dbReference type="Pfam" id="PF02576"/>
    </source>
</evidence>
<accession>A0A354YUW3</accession>
<comment type="subcellular location">
    <subcellularLocation>
        <location evidence="3">Cytoplasm</location>
    </subcellularLocation>
</comment>
<dbReference type="PANTHER" id="PTHR33867:SF1">
    <property type="entry name" value="RIBOSOME MATURATION FACTOR RIMP"/>
    <property type="match status" value="1"/>
</dbReference>
<evidence type="ECO:0000259" key="5">
    <source>
        <dbReference type="Pfam" id="PF17384"/>
    </source>
</evidence>
<protein>
    <recommendedName>
        <fullName evidence="3">Ribosome maturation factor RimP</fullName>
    </recommendedName>
</protein>
<comment type="similarity">
    <text evidence="3">Belongs to the RimP family.</text>
</comment>